<dbReference type="InterPro" id="IPR020901">
    <property type="entry name" value="Prtase_inh_Kunz-CS"/>
</dbReference>
<dbReference type="GO" id="GO:0007596">
    <property type="term" value="P:blood coagulation"/>
    <property type="evidence" value="ECO:0007669"/>
    <property type="project" value="UniProtKB-KW"/>
</dbReference>
<evidence type="ECO:0000313" key="11">
    <source>
        <dbReference type="Ensembl" id="ENSCPRP00005017561.1"/>
    </source>
</evidence>
<evidence type="ECO:0000256" key="8">
    <source>
        <dbReference type="ARBA" id="ARBA00023157"/>
    </source>
</evidence>
<keyword evidence="3" id="KW-0646">Protease inhibitor</keyword>
<dbReference type="Gene3D" id="4.10.410.10">
    <property type="entry name" value="Pancreatic trypsin inhibitor Kunitz domain"/>
    <property type="match status" value="2"/>
</dbReference>
<dbReference type="FunFam" id="4.10.410.10:FF:000012">
    <property type="entry name" value="Tissue factor pathway inhibitor"/>
    <property type="match status" value="1"/>
</dbReference>
<sequence>MAREEQATGTVCLFWANVISLSEKPTYCFMEQDAGICRGYIPRFFYNKDSRLCEKFWYGGCLGNQNNFRSLNDCQRTCQDSCNSRSTPMPLDEPPRLQLSHNPVWPGPMDRGLCRANELRFFFNPLTGKCRPFGYSGCGGNENNFVSRKSCIRTCMTGFSKKQGKRGLIKIKRKRKKQPEKVVRDEIIIERI</sequence>
<dbReference type="GO" id="GO:0004867">
    <property type="term" value="F:serine-type endopeptidase inhibitor activity"/>
    <property type="evidence" value="ECO:0007669"/>
    <property type="project" value="UniProtKB-KW"/>
</dbReference>
<dbReference type="PIRSF" id="PIRSF001620">
    <property type="entry name" value="TFPI"/>
    <property type="match status" value="1"/>
</dbReference>
<dbReference type="InterPro" id="IPR036880">
    <property type="entry name" value="Kunitz_BPTI_sf"/>
</dbReference>
<evidence type="ECO:0000256" key="7">
    <source>
        <dbReference type="ARBA" id="ARBA00023084"/>
    </source>
</evidence>
<dbReference type="PROSITE" id="PS00280">
    <property type="entry name" value="BPTI_KUNITZ_1"/>
    <property type="match status" value="2"/>
</dbReference>
<keyword evidence="6" id="KW-0722">Serine protease inhibitor</keyword>
<organism evidence="11 12">
    <name type="scientific">Crocodylus porosus</name>
    <name type="common">Saltwater crocodile</name>
    <name type="synonym">Estuarine crocodile</name>
    <dbReference type="NCBI Taxonomy" id="8502"/>
    <lineage>
        <taxon>Eukaryota</taxon>
        <taxon>Metazoa</taxon>
        <taxon>Chordata</taxon>
        <taxon>Craniata</taxon>
        <taxon>Vertebrata</taxon>
        <taxon>Euteleostomi</taxon>
        <taxon>Archelosauria</taxon>
        <taxon>Archosauria</taxon>
        <taxon>Crocodylia</taxon>
        <taxon>Longirostres</taxon>
        <taxon>Crocodylidae</taxon>
        <taxon>Crocodylus</taxon>
    </lineage>
</organism>
<keyword evidence="4" id="KW-0356">Hemostasis</keyword>
<reference evidence="11" key="1">
    <citation type="submission" date="2025-08" db="UniProtKB">
        <authorList>
            <consortium name="Ensembl"/>
        </authorList>
    </citation>
    <scope>IDENTIFICATION</scope>
</reference>
<dbReference type="GO" id="GO:0005615">
    <property type="term" value="C:extracellular space"/>
    <property type="evidence" value="ECO:0007669"/>
    <property type="project" value="TreeGrafter"/>
</dbReference>
<evidence type="ECO:0000256" key="3">
    <source>
        <dbReference type="ARBA" id="ARBA00022690"/>
    </source>
</evidence>
<dbReference type="SMART" id="SM00131">
    <property type="entry name" value="KU"/>
    <property type="match status" value="2"/>
</dbReference>
<dbReference type="GeneTree" id="ENSGT00940000160767"/>
<dbReference type="PANTHER" id="PTHR10083">
    <property type="entry name" value="KUNITZ-TYPE PROTEASE INHIBITOR-RELATED"/>
    <property type="match status" value="1"/>
</dbReference>
<evidence type="ECO:0000256" key="5">
    <source>
        <dbReference type="ARBA" id="ARBA00022737"/>
    </source>
</evidence>
<evidence type="ECO:0000256" key="1">
    <source>
        <dbReference type="ARBA" id="ARBA00004613"/>
    </source>
</evidence>
<keyword evidence="2" id="KW-0964">Secreted</keyword>
<evidence type="ECO:0000313" key="12">
    <source>
        <dbReference type="Proteomes" id="UP000594220"/>
    </source>
</evidence>
<evidence type="ECO:0000256" key="6">
    <source>
        <dbReference type="ARBA" id="ARBA00022900"/>
    </source>
</evidence>
<keyword evidence="8" id="KW-1015">Disulfide bond</keyword>
<evidence type="ECO:0000256" key="9">
    <source>
        <dbReference type="ARBA" id="ARBA00023180"/>
    </source>
</evidence>
<evidence type="ECO:0000256" key="4">
    <source>
        <dbReference type="ARBA" id="ARBA00022696"/>
    </source>
</evidence>
<evidence type="ECO:0000259" key="10">
    <source>
        <dbReference type="PROSITE" id="PS50279"/>
    </source>
</evidence>
<evidence type="ECO:0000256" key="2">
    <source>
        <dbReference type="ARBA" id="ARBA00022525"/>
    </source>
</evidence>
<dbReference type="PRINTS" id="PR00759">
    <property type="entry name" value="BASICPTASE"/>
</dbReference>
<feature type="domain" description="BPTI/Kunitz inhibitor" evidence="10">
    <location>
        <begin position="28"/>
        <end position="78"/>
    </location>
</feature>
<dbReference type="Proteomes" id="UP000594220">
    <property type="component" value="Unplaced"/>
</dbReference>
<dbReference type="PROSITE" id="PS50279">
    <property type="entry name" value="BPTI_KUNITZ_2"/>
    <property type="match status" value="2"/>
</dbReference>
<dbReference type="InterPro" id="IPR050098">
    <property type="entry name" value="TFPI/VKTCI-like"/>
</dbReference>
<keyword evidence="9" id="KW-0325">Glycoprotein</keyword>
<keyword evidence="5" id="KW-0677">Repeat</keyword>
<accession>A0A7M4F158</accession>
<protein>
    <recommendedName>
        <fullName evidence="10">BPTI/Kunitz inhibitor domain-containing protein</fullName>
    </recommendedName>
</protein>
<feature type="domain" description="BPTI/Kunitz inhibitor" evidence="10">
    <location>
        <begin position="108"/>
        <end position="155"/>
    </location>
</feature>
<dbReference type="PANTHER" id="PTHR10083:SF376">
    <property type="entry name" value="SERINE PEPTIDASE INHIBITOR, KUNITZ TYPE, 3"/>
    <property type="match status" value="1"/>
</dbReference>
<dbReference type="Pfam" id="PF00014">
    <property type="entry name" value="Kunitz_BPTI"/>
    <property type="match status" value="2"/>
</dbReference>
<name>A0A7M4F158_CROPO</name>
<dbReference type="OMA" id="HANENRF"/>
<proteinExistence type="predicted"/>
<dbReference type="AlphaFoldDB" id="A0A7M4F158"/>
<dbReference type="InterPro" id="IPR002223">
    <property type="entry name" value="Kunitz_BPTI"/>
</dbReference>
<reference evidence="11" key="2">
    <citation type="submission" date="2025-09" db="UniProtKB">
        <authorList>
            <consortium name="Ensembl"/>
        </authorList>
    </citation>
    <scope>IDENTIFICATION</scope>
</reference>
<keyword evidence="12" id="KW-1185">Reference proteome</keyword>
<keyword evidence="7" id="KW-0094">Blood coagulation</keyword>
<dbReference type="CDD" id="cd22614">
    <property type="entry name" value="Kunitz_TFPI1_2-like"/>
    <property type="match status" value="1"/>
</dbReference>
<dbReference type="Ensembl" id="ENSCPRT00005020564.1">
    <property type="protein sequence ID" value="ENSCPRP00005017561.1"/>
    <property type="gene ID" value="ENSCPRG00005012245.1"/>
</dbReference>
<dbReference type="InterPro" id="IPR008296">
    <property type="entry name" value="TFPI-like"/>
</dbReference>
<dbReference type="SUPFAM" id="SSF57362">
    <property type="entry name" value="BPTI-like"/>
    <property type="match status" value="2"/>
</dbReference>
<comment type="subcellular location">
    <subcellularLocation>
        <location evidence="1">Secreted</location>
    </subcellularLocation>
</comment>